<sequence length="265" mass="28630">MNLQTVLLDGTRPRPPSPPTASVVFGWRAMLKIKHVPEQLFDVTLMPVITMLMFTYLFGGALAGSPGQYLQYVLPGVMAMSVAMTTMYTGTALNIDVTKGIFDRFRTLPIWRPAALVGALLGDLVRYALACAVMIGLGSALGYRPAGGVLAVLAAVGLLLVFSFSLSWVWTMLGLVVRSEKAVQGIGMMVIMPLVFLSSVFVRPETMPGLVRTLVELNPITHLVDAMRGVLSGNPDSGRIGLVLVSCAVLILVFGSLTMRRYNRR</sequence>
<keyword evidence="6" id="KW-1003">Cell membrane</keyword>
<evidence type="ECO:0000256" key="4">
    <source>
        <dbReference type="ARBA" id="ARBA00023136"/>
    </source>
</evidence>
<evidence type="ECO:0000259" key="7">
    <source>
        <dbReference type="PROSITE" id="PS51012"/>
    </source>
</evidence>
<dbReference type="GO" id="GO:0046677">
    <property type="term" value="P:response to antibiotic"/>
    <property type="evidence" value="ECO:0007669"/>
    <property type="project" value="UniProtKB-KW"/>
</dbReference>
<comment type="similarity">
    <text evidence="6">Belongs to the ABC-2 integral membrane protein family.</text>
</comment>
<dbReference type="InterPro" id="IPR013525">
    <property type="entry name" value="ABC2_TM"/>
</dbReference>
<evidence type="ECO:0000256" key="1">
    <source>
        <dbReference type="ARBA" id="ARBA00004141"/>
    </source>
</evidence>
<keyword evidence="9" id="KW-1185">Reference proteome</keyword>
<feature type="domain" description="ABC transmembrane type-2" evidence="7">
    <location>
        <begin position="38"/>
        <end position="265"/>
    </location>
</feature>
<evidence type="ECO:0000256" key="3">
    <source>
        <dbReference type="ARBA" id="ARBA00022989"/>
    </source>
</evidence>
<feature type="transmembrane region" description="Helical" evidence="6">
    <location>
        <begin position="40"/>
        <end position="63"/>
    </location>
</feature>
<dbReference type="OrthoDB" id="8988363at2"/>
<dbReference type="InterPro" id="IPR000412">
    <property type="entry name" value="ABC_2_transport"/>
</dbReference>
<reference evidence="8 9" key="1">
    <citation type="submission" date="2015-07" db="EMBL/GenBank/DDBJ databases">
        <title>Genome sequencing of Kibdelosporangium phytohabitans.</title>
        <authorList>
            <person name="Qin S."/>
            <person name="Xing K."/>
        </authorList>
    </citation>
    <scope>NUCLEOTIDE SEQUENCE [LARGE SCALE GENOMIC DNA]</scope>
    <source>
        <strain evidence="8 9">KLBMP1111</strain>
    </source>
</reference>
<feature type="transmembrane region" description="Helical" evidence="6">
    <location>
        <begin position="182"/>
        <end position="202"/>
    </location>
</feature>
<keyword evidence="6" id="KW-0813">Transport</keyword>
<dbReference type="KEGG" id="kphy:AOZ06_24940"/>
<evidence type="ECO:0000313" key="9">
    <source>
        <dbReference type="Proteomes" id="UP000063699"/>
    </source>
</evidence>
<name>A0A0N9I5L8_9PSEU</name>
<keyword evidence="3 6" id="KW-1133">Transmembrane helix</keyword>
<evidence type="ECO:0000256" key="6">
    <source>
        <dbReference type="RuleBase" id="RU361157"/>
    </source>
</evidence>
<feature type="transmembrane region" description="Helical" evidence="6">
    <location>
        <begin position="240"/>
        <end position="259"/>
    </location>
</feature>
<dbReference type="EMBL" id="CP012752">
    <property type="protein sequence ID" value="ALG09716.1"/>
    <property type="molecule type" value="Genomic_DNA"/>
</dbReference>
<feature type="transmembrane region" description="Helical" evidence="6">
    <location>
        <begin position="149"/>
        <end position="170"/>
    </location>
</feature>
<dbReference type="Proteomes" id="UP000063699">
    <property type="component" value="Chromosome"/>
</dbReference>
<dbReference type="GO" id="GO:0140359">
    <property type="term" value="F:ABC-type transporter activity"/>
    <property type="evidence" value="ECO:0007669"/>
    <property type="project" value="InterPro"/>
</dbReference>
<dbReference type="InterPro" id="IPR051784">
    <property type="entry name" value="Nod_factor_ABC_transporter"/>
</dbReference>
<keyword evidence="5" id="KW-0046">Antibiotic resistance</keyword>
<evidence type="ECO:0000313" key="8">
    <source>
        <dbReference type="EMBL" id="ALG09716.1"/>
    </source>
</evidence>
<dbReference type="PANTHER" id="PTHR43229:SF2">
    <property type="entry name" value="NODULATION PROTEIN J"/>
    <property type="match status" value="1"/>
</dbReference>
<dbReference type="GO" id="GO:0043190">
    <property type="term" value="C:ATP-binding cassette (ABC) transporter complex"/>
    <property type="evidence" value="ECO:0007669"/>
    <property type="project" value="InterPro"/>
</dbReference>
<dbReference type="Pfam" id="PF01061">
    <property type="entry name" value="ABC2_membrane"/>
    <property type="match status" value="1"/>
</dbReference>
<organism evidence="8 9">
    <name type="scientific">Kibdelosporangium phytohabitans</name>
    <dbReference type="NCBI Taxonomy" id="860235"/>
    <lineage>
        <taxon>Bacteria</taxon>
        <taxon>Bacillati</taxon>
        <taxon>Actinomycetota</taxon>
        <taxon>Actinomycetes</taxon>
        <taxon>Pseudonocardiales</taxon>
        <taxon>Pseudonocardiaceae</taxon>
        <taxon>Kibdelosporangium</taxon>
    </lineage>
</organism>
<dbReference type="PROSITE" id="PS51012">
    <property type="entry name" value="ABC_TM2"/>
    <property type="match status" value="1"/>
</dbReference>
<keyword evidence="4 6" id="KW-0472">Membrane</keyword>
<dbReference type="RefSeq" id="WP_054291620.1">
    <property type="nucleotide sequence ID" value="NZ_CP012752.1"/>
</dbReference>
<dbReference type="STRING" id="860235.AOZ06_24940"/>
<dbReference type="InterPro" id="IPR047817">
    <property type="entry name" value="ABC2_TM_bact-type"/>
</dbReference>
<dbReference type="PIRSF" id="PIRSF006648">
    <property type="entry name" value="DrrB"/>
    <property type="match status" value="1"/>
</dbReference>
<dbReference type="AlphaFoldDB" id="A0A0N9I5L8"/>
<evidence type="ECO:0000256" key="2">
    <source>
        <dbReference type="ARBA" id="ARBA00022692"/>
    </source>
</evidence>
<accession>A0A0N9I5L8</accession>
<keyword evidence="2 6" id="KW-0812">Transmembrane</keyword>
<feature type="transmembrane region" description="Helical" evidence="6">
    <location>
        <begin position="114"/>
        <end position="137"/>
    </location>
</feature>
<comment type="subcellular location">
    <subcellularLocation>
        <location evidence="6">Cell membrane</location>
        <topology evidence="6">Multi-pass membrane protein</topology>
    </subcellularLocation>
    <subcellularLocation>
        <location evidence="1">Membrane</location>
        <topology evidence="1">Multi-pass membrane protein</topology>
    </subcellularLocation>
</comment>
<dbReference type="PANTHER" id="PTHR43229">
    <property type="entry name" value="NODULATION PROTEIN J"/>
    <property type="match status" value="1"/>
</dbReference>
<feature type="transmembrane region" description="Helical" evidence="6">
    <location>
        <begin position="69"/>
        <end position="93"/>
    </location>
</feature>
<evidence type="ECO:0000256" key="5">
    <source>
        <dbReference type="ARBA" id="ARBA00023251"/>
    </source>
</evidence>
<gene>
    <name evidence="8" type="ORF">AOZ06_24940</name>
</gene>
<proteinExistence type="inferred from homology"/>
<protein>
    <recommendedName>
        <fullName evidence="6">Transport permease protein</fullName>
    </recommendedName>
</protein>